<dbReference type="Proteomes" id="UP000265520">
    <property type="component" value="Unassembled WGS sequence"/>
</dbReference>
<dbReference type="EMBL" id="LXQA011204705">
    <property type="protein sequence ID" value="MCI88882.1"/>
    <property type="molecule type" value="Genomic_DNA"/>
</dbReference>
<evidence type="ECO:0000313" key="2">
    <source>
        <dbReference type="EMBL" id="MCI88882.1"/>
    </source>
</evidence>
<sequence length="71" mass="7748">IFLQKGVASRPPKPVGVVSDKPRYSSPKCRAVKALDFKPLIEEKRKAPVVPVGKGKALLLEDVPSTRKKVV</sequence>
<reference evidence="2 3" key="1">
    <citation type="journal article" date="2018" name="Front. Plant Sci.">
        <title>Red Clover (Trifolium pratense) and Zigzag Clover (T. medium) - A Picture of Genomic Similarities and Differences.</title>
        <authorList>
            <person name="Dluhosova J."/>
            <person name="Istvanek J."/>
            <person name="Nedelnik J."/>
            <person name="Repkova J."/>
        </authorList>
    </citation>
    <scope>NUCLEOTIDE SEQUENCE [LARGE SCALE GENOMIC DNA]</scope>
    <source>
        <strain evidence="3">cv. 10/8</strain>
        <tissue evidence="2">Leaf</tissue>
    </source>
</reference>
<evidence type="ECO:0000256" key="1">
    <source>
        <dbReference type="SAM" id="MobiDB-lite"/>
    </source>
</evidence>
<feature type="non-terminal residue" evidence="2">
    <location>
        <position position="1"/>
    </location>
</feature>
<evidence type="ECO:0000313" key="3">
    <source>
        <dbReference type="Proteomes" id="UP000265520"/>
    </source>
</evidence>
<comment type="caution">
    <text evidence="2">The sequence shown here is derived from an EMBL/GenBank/DDBJ whole genome shotgun (WGS) entry which is preliminary data.</text>
</comment>
<proteinExistence type="predicted"/>
<keyword evidence="3" id="KW-1185">Reference proteome</keyword>
<accession>A0A392VN52</accession>
<organism evidence="2 3">
    <name type="scientific">Trifolium medium</name>
    <dbReference type="NCBI Taxonomy" id="97028"/>
    <lineage>
        <taxon>Eukaryota</taxon>
        <taxon>Viridiplantae</taxon>
        <taxon>Streptophyta</taxon>
        <taxon>Embryophyta</taxon>
        <taxon>Tracheophyta</taxon>
        <taxon>Spermatophyta</taxon>
        <taxon>Magnoliopsida</taxon>
        <taxon>eudicotyledons</taxon>
        <taxon>Gunneridae</taxon>
        <taxon>Pentapetalae</taxon>
        <taxon>rosids</taxon>
        <taxon>fabids</taxon>
        <taxon>Fabales</taxon>
        <taxon>Fabaceae</taxon>
        <taxon>Papilionoideae</taxon>
        <taxon>50 kb inversion clade</taxon>
        <taxon>NPAAA clade</taxon>
        <taxon>Hologalegina</taxon>
        <taxon>IRL clade</taxon>
        <taxon>Trifolieae</taxon>
        <taxon>Trifolium</taxon>
    </lineage>
</organism>
<feature type="non-terminal residue" evidence="2">
    <location>
        <position position="71"/>
    </location>
</feature>
<dbReference type="AlphaFoldDB" id="A0A392VN52"/>
<name>A0A392VN52_9FABA</name>
<protein>
    <submittedName>
        <fullName evidence="2">Uncharacterized protein</fullName>
    </submittedName>
</protein>
<feature type="region of interest" description="Disordered" evidence="1">
    <location>
        <begin position="1"/>
        <end position="22"/>
    </location>
</feature>